<feature type="region of interest" description="Disordered" evidence="1">
    <location>
        <begin position="34"/>
        <end position="91"/>
    </location>
</feature>
<accession>A0A4S4MVV1</accession>
<feature type="compositionally biased region" description="Low complexity" evidence="1">
    <location>
        <begin position="181"/>
        <end position="190"/>
    </location>
</feature>
<name>A0A4S4MVV1_9APHY</name>
<proteinExistence type="predicted"/>
<feature type="compositionally biased region" description="Acidic residues" evidence="1">
    <location>
        <begin position="279"/>
        <end position="295"/>
    </location>
</feature>
<evidence type="ECO:0000256" key="1">
    <source>
        <dbReference type="SAM" id="MobiDB-lite"/>
    </source>
</evidence>
<feature type="region of interest" description="Disordered" evidence="1">
    <location>
        <begin position="277"/>
        <end position="401"/>
    </location>
</feature>
<feature type="compositionally biased region" description="Polar residues" evidence="1">
    <location>
        <begin position="337"/>
        <end position="354"/>
    </location>
</feature>
<evidence type="ECO:0000313" key="2">
    <source>
        <dbReference type="EMBL" id="THH29508.1"/>
    </source>
</evidence>
<feature type="compositionally biased region" description="Low complexity" evidence="1">
    <location>
        <begin position="75"/>
        <end position="88"/>
    </location>
</feature>
<feature type="region of interest" description="Disordered" evidence="1">
    <location>
        <begin position="162"/>
        <end position="251"/>
    </location>
</feature>
<feature type="compositionally biased region" description="Acidic residues" evidence="1">
    <location>
        <begin position="240"/>
        <end position="250"/>
    </location>
</feature>
<keyword evidence="3" id="KW-1185">Reference proteome</keyword>
<feature type="compositionally biased region" description="Basic and acidic residues" evidence="1">
    <location>
        <begin position="383"/>
        <end position="401"/>
    </location>
</feature>
<evidence type="ECO:0000313" key="3">
    <source>
        <dbReference type="Proteomes" id="UP000308730"/>
    </source>
</evidence>
<gene>
    <name evidence="2" type="ORF">EUX98_g4683</name>
</gene>
<reference evidence="2 3" key="1">
    <citation type="submission" date="2019-02" db="EMBL/GenBank/DDBJ databases">
        <title>Genome sequencing of the rare red list fungi Antrodiella citrinella (Flaviporus citrinellus).</title>
        <authorList>
            <person name="Buettner E."/>
            <person name="Kellner H."/>
        </authorList>
    </citation>
    <scope>NUCLEOTIDE SEQUENCE [LARGE SCALE GENOMIC DNA]</scope>
    <source>
        <strain evidence="2 3">DSM 108506</strain>
    </source>
</reference>
<dbReference type="OrthoDB" id="2507743at2759"/>
<dbReference type="EMBL" id="SGPM01000120">
    <property type="protein sequence ID" value="THH29508.1"/>
    <property type="molecule type" value="Genomic_DNA"/>
</dbReference>
<dbReference type="AlphaFoldDB" id="A0A4S4MVV1"/>
<sequence length="401" mass="44530">MPFPFSFRFSVPGIVNPFHSTCESDSASVVSRFTQDIDKMGSSSSQTEPQRPVLHRHPSPSLIPPKPLVRKRGWAPSESEPSHAAAKAVSTSGYLDTPAKYREMALYSETDEMDEMIADLPAPKRRKTLAGSIVSTALSAALIGTAVGFTVYRLWRDRGRHPELPPPPYEQGEWDPSGEQSSPVPSTHVTPPTPRFKKQRHVAGRRTAPRHRKIPSRTSVITPPASSPPPTSSAFGFSAVEDEEEPDDQMDWMGDRLQHLIEEGKRALGTEIVVMSEAKEDEVDDGSGAWEEEEPILPPSRSSSIRRGRRPRNIALPDYNPPTYSTPQVSPRKPQFDLNSSRSYGFASTLNTPESPKRTPRGASAESLFSNHREPENAWGTPEMRESMARAREAYRKRLGQ</sequence>
<feature type="compositionally biased region" description="Basic residues" evidence="1">
    <location>
        <begin position="195"/>
        <end position="215"/>
    </location>
</feature>
<organism evidence="2 3">
    <name type="scientific">Antrodiella citrinella</name>
    <dbReference type="NCBI Taxonomy" id="2447956"/>
    <lineage>
        <taxon>Eukaryota</taxon>
        <taxon>Fungi</taxon>
        <taxon>Dikarya</taxon>
        <taxon>Basidiomycota</taxon>
        <taxon>Agaricomycotina</taxon>
        <taxon>Agaricomycetes</taxon>
        <taxon>Polyporales</taxon>
        <taxon>Steccherinaceae</taxon>
        <taxon>Antrodiella</taxon>
    </lineage>
</organism>
<dbReference type="Proteomes" id="UP000308730">
    <property type="component" value="Unassembled WGS sequence"/>
</dbReference>
<comment type="caution">
    <text evidence="2">The sequence shown here is derived from an EMBL/GenBank/DDBJ whole genome shotgun (WGS) entry which is preliminary data.</text>
</comment>
<protein>
    <submittedName>
        <fullName evidence="2">Uncharacterized protein</fullName>
    </submittedName>
</protein>